<dbReference type="Proteomes" id="UP000326396">
    <property type="component" value="Linkage Group LG11"/>
</dbReference>
<dbReference type="InterPro" id="IPR008949">
    <property type="entry name" value="Isoprenoid_synthase_dom_sf"/>
</dbReference>
<name>A0A5N6PRQ2_9ASTR</name>
<dbReference type="AlphaFoldDB" id="A0A5N6PRQ2"/>
<dbReference type="Gene3D" id="1.10.600.10">
    <property type="entry name" value="Farnesyl Diphosphate Synthase"/>
    <property type="match status" value="1"/>
</dbReference>
<reference evidence="1 2" key="1">
    <citation type="submission" date="2019-05" db="EMBL/GenBank/DDBJ databases">
        <title>Mikania micrantha, genome provides insights into the molecular mechanism of rapid growth.</title>
        <authorList>
            <person name="Liu B."/>
        </authorList>
    </citation>
    <scope>NUCLEOTIDE SEQUENCE [LARGE SCALE GENOMIC DNA]</scope>
    <source>
        <strain evidence="1">NLD-2019</strain>
        <tissue evidence="1">Leaf</tissue>
    </source>
</reference>
<dbReference type="SUPFAM" id="SSF48576">
    <property type="entry name" value="Terpenoid synthases"/>
    <property type="match status" value="1"/>
</dbReference>
<comment type="caution">
    <text evidence="1">The sequence shown here is derived from an EMBL/GenBank/DDBJ whole genome shotgun (WGS) entry which is preliminary data.</text>
</comment>
<keyword evidence="2" id="KW-1185">Reference proteome</keyword>
<proteinExistence type="predicted"/>
<accession>A0A5N6PRQ2</accession>
<sequence>MPQPDQPNPGGCGGVAGQPSPIRWVVLLTFSVPQVVERLGVTSTSEIEYLKSSYSRQSANPSKLRASVRPSGLSPALLHFRSKKYGKYVCAVFSHVESCLGGNGSMYHDGLLSFQFPISYHFTNIDLADRAKSVVVGTISPTFRWFMAINFRLKDLAIGYHQEAEWRHSGESALIGMGKIITHEADAWYESYPKIKLALELIGRLTNDVVSVEVMNSRLFMAKSCQNGHPRFSGRNPSLNLQRVNLLCDQPMTDDRVIENRVKA</sequence>
<evidence type="ECO:0000313" key="2">
    <source>
        <dbReference type="Proteomes" id="UP000326396"/>
    </source>
</evidence>
<protein>
    <submittedName>
        <fullName evidence="1">Uncharacterized protein</fullName>
    </submittedName>
</protein>
<organism evidence="1 2">
    <name type="scientific">Mikania micrantha</name>
    <name type="common">bitter vine</name>
    <dbReference type="NCBI Taxonomy" id="192012"/>
    <lineage>
        <taxon>Eukaryota</taxon>
        <taxon>Viridiplantae</taxon>
        <taxon>Streptophyta</taxon>
        <taxon>Embryophyta</taxon>
        <taxon>Tracheophyta</taxon>
        <taxon>Spermatophyta</taxon>
        <taxon>Magnoliopsida</taxon>
        <taxon>eudicotyledons</taxon>
        <taxon>Gunneridae</taxon>
        <taxon>Pentapetalae</taxon>
        <taxon>asterids</taxon>
        <taxon>campanulids</taxon>
        <taxon>Asterales</taxon>
        <taxon>Asteraceae</taxon>
        <taxon>Asteroideae</taxon>
        <taxon>Heliantheae alliance</taxon>
        <taxon>Eupatorieae</taxon>
        <taxon>Mikania</taxon>
    </lineage>
</organism>
<dbReference type="EMBL" id="SZYD01000003">
    <property type="protein sequence ID" value="KAD6795875.1"/>
    <property type="molecule type" value="Genomic_DNA"/>
</dbReference>
<evidence type="ECO:0000313" key="1">
    <source>
        <dbReference type="EMBL" id="KAD6795875.1"/>
    </source>
</evidence>
<gene>
    <name evidence="1" type="ORF">E3N88_06771</name>
</gene>